<name>A0A0R1K1Z6_9LACO</name>
<dbReference type="FunFam" id="3.40.640.10:FF:000033">
    <property type="entry name" value="Aspartate aminotransferase"/>
    <property type="match status" value="1"/>
</dbReference>
<reference evidence="8 9" key="1">
    <citation type="journal article" date="2015" name="Genome Announc.">
        <title>Expanding the biotechnology potential of lactobacilli through comparative genomics of 213 strains and associated genera.</title>
        <authorList>
            <person name="Sun Z."/>
            <person name="Harris H.M."/>
            <person name="McCann A."/>
            <person name="Guo C."/>
            <person name="Argimon S."/>
            <person name="Zhang W."/>
            <person name="Yang X."/>
            <person name="Jeffery I.B."/>
            <person name="Cooney J.C."/>
            <person name="Kagawa T.F."/>
            <person name="Liu W."/>
            <person name="Song Y."/>
            <person name="Salvetti E."/>
            <person name="Wrobel A."/>
            <person name="Rasinkangas P."/>
            <person name="Parkhill J."/>
            <person name="Rea M.C."/>
            <person name="O'Sullivan O."/>
            <person name="Ritari J."/>
            <person name="Douillard F.P."/>
            <person name="Paul Ross R."/>
            <person name="Yang R."/>
            <person name="Briner A.E."/>
            <person name="Felis G.E."/>
            <person name="de Vos W.M."/>
            <person name="Barrangou R."/>
            <person name="Klaenhammer T.R."/>
            <person name="Caufield P.W."/>
            <person name="Cui Y."/>
            <person name="Zhang H."/>
            <person name="O'Toole P.W."/>
        </authorList>
    </citation>
    <scope>NUCLEOTIDE SEQUENCE [LARGE SCALE GENOMIC DNA]</scope>
    <source>
        <strain evidence="8 9">DSM 19117</strain>
    </source>
</reference>
<dbReference type="GO" id="GO:0006520">
    <property type="term" value="P:amino acid metabolic process"/>
    <property type="evidence" value="ECO:0007669"/>
    <property type="project" value="InterPro"/>
</dbReference>
<dbReference type="InterPro" id="IPR004838">
    <property type="entry name" value="NHTrfase_class1_PyrdxlP-BS"/>
</dbReference>
<evidence type="ECO:0000256" key="2">
    <source>
        <dbReference type="ARBA" id="ARBA00007441"/>
    </source>
</evidence>
<evidence type="ECO:0000256" key="6">
    <source>
        <dbReference type="RuleBase" id="RU000481"/>
    </source>
</evidence>
<dbReference type="EMBL" id="AZDT01000010">
    <property type="protein sequence ID" value="KRK77099.1"/>
    <property type="molecule type" value="Genomic_DNA"/>
</dbReference>
<dbReference type="PROSITE" id="PS00105">
    <property type="entry name" value="AA_TRANSFER_CLASS_1"/>
    <property type="match status" value="1"/>
</dbReference>
<dbReference type="OrthoDB" id="9802328at2"/>
<comment type="cofactor">
    <cofactor evidence="1 6">
        <name>pyridoxal 5'-phosphate</name>
        <dbReference type="ChEBI" id="CHEBI:597326"/>
    </cofactor>
</comment>
<keyword evidence="3 6" id="KW-0032">Aminotransferase</keyword>
<organism evidence="8 9">
    <name type="scientific">Levilactobacillus namurensis DSM 19117</name>
    <dbReference type="NCBI Taxonomy" id="1423773"/>
    <lineage>
        <taxon>Bacteria</taxon>
        <taxon>Bacillati</taxon>
        <taxon>Bacillota</taxon>
        <taxon>Bacilli</taxon>
        <taxon>Lactobacillales</taxon>
        <taxon>Lactobacillaceae</taxon>
        <taxon>Levilactobacillus</taxon>
    </lineage>
</organism>
<dbReference type="GeneID" id="84781583"/>
<evidence type="ECO:0000256" key="3">
    <source>
        <dbReference type="ARBA" id="ARBA00022576"/>
    </source>
</evidence>
<evidence type="ECO:0000256" key="1">
    <source>
        <dbReference type="ARBA" id="ARBA00001933"/>
    </source>
</evidence>
<dbReference type="InterPro" id="IPR004839">
    <property type="entry name" value="Aminotransferase_I/II_large"/>
</dbReference>
<gene>
    <name evidence="8" type="ORF">FD30_GL000460</name>
</gene>
<dbReference type="InterPro" id="IPR050596">
    <property type="entry name" value="AspAT/PAT-like"/>
</dbReference>
<dbReference type="PATRIC" id="fig|1423773.3.peg.471"/>
<dbReference type="RefSeq" id="WP_056943659.1">
    <property type="nucleotide sequence ID" value="NZ_AZDT01000010.1"/>
</dbReference>
<dbReference type="GO" id="GO:0008483">
    <property type="term" value="F:transaminase activity"/>
    <property type="evidence" value="ECO:0007669"/>
    <property type="project" value="UniProtKB-KW"/>
</dbReference>
<evidence type="ECO:0000256" key="5">
    <source>
        <dbReference type="ARBA" id="ARBA00022898"/>
    </source>
</evidence>
<dbReference type="InterPro" id="IPR015422">
    <property type="entry name" value="PyrdxlP-dep_Trfase_small"/>
</dbReference>
<dbReference type="CDD" id="cd00609">
    <property type="entry name" value="AAT_like"/>
    <property type="match status" value="1"/>
</dbReference>
<keyword evidence="5" id="KW-0663">Pyridoxal phosphate</keyword>
<accession>A0A0R1K1Z6</accession>
<sequence length="393" mass="41783">MRQLSQRAQAVRPSATLQVSQRARDLQASGVDVINLGLGQPDFPTPAPIKADAIRAIEANQVDGYTATAGILPLRQAVADRLAQTQNVQVTADQVVVTTGAKLALYALFQVLVNPGDEVLLPAPYWVSYAEQVKLAGGRPVEVAPTATLKVTPEQLAAAITPRTVAVVLNSPQNPSGVVYTPAELQALGEWAVQHDLWIIADEIYGELVYDQPTPIPSMLTLGGAIVDHTIVVNGVSKTYAMTGWRIGYAVGPQPIMTSLTQALSHMTGNPAAVSQVAALSALTGSQNPVALMKASFKERLDAIYPLLAALPGFRLPGKPAGAFYLFPDVQEAMALKQCTTTDQLVNRILEEAHVAVVAGEAFGLPGHLRISYATDKATLLTALDRLKKFMQA</sequence>
<feature type="domain" description="Aminotransferase class I/classII large" evidence="7">
    <location>
        <begin position="32"/>
        <end position="387"/>
    </location>
</feature>
<proteinExistence type="inferred from homology"/>
<keyword evidence="4 6" id="KW-0808">Transferase</keyword>
<dbReference type="STRING" id="1423773.FD30_GL000460"/>
<dbReference type="Gene3D" id="3.40.640.10">
    <property type="entry name" value="Type I PLP-dependent aspartate aminotransferase-like (Major domain)"/>
    <property type="match status" value="1"/>
</dbReference>
<dbReference type="InterPro" id="IPR015421">
    <property type="entry name" value="PyrdxlP-dep_Trfase_major"/>
</dbReference>
<evidence type="ECO:0000259" key="7">
    <source>
        <dbReference type="Pfam" id="PF00155"/>
    </source>
</evidence>
<dbReference type="InterPro" id="IPR015424">
    <property type="entry name" value="PyrdxlP-dep_Trfase"/>
</dbReference>
<dbReference type="AlphaFoldDB" id="A0A0R1K1Z6"/>
<comment type="similarity">
    <text evidence="2 6">Belongs to the class-I pyridoxal-phosphate-dependent aminotransferase family.</text>
</comment>
<dbReference type="Proteomes" id="UP000051162">
    <property type="component" value="Unassembled WGS sequence"/>
</dbReference>
<dbReference type="PANTHER" id="PTHR46383:SF1">
    <property type="entry name" value="ASPARTATE AMINOTRANSFERASE"/>
    <property type="match status" value="1"/>
</dbReference>
<dbReference type="Pfam" id="PF00155">
    <property type="entry name" value="Aminotran_1_2"/>
    <property type="match status" value="1"/>
</dbReference>
<dbReference type="GO" id="GO:0030170">
    <property type="term" value="F:pyridoxal phosphate binding"/>
    <property type="evidence" value="ECO:0007669"/>
    <property type="project" value="InterPro"/>
</dbReference>
<dbReference type="EC" id="2.6.1.-" evidence="6"/>
<evidence type="ECO:0000313" key="9">
    <source>
        <dbReference type="Proteomes" id="UP000051162"/>
    </source>
</evidence>
<evidence type="ECO:0000256" key="4">
    <source>
        <dbReference type="ARBA" id="ARBA00022679"/>
    </source>
</evidence>
<dbReference type="SUPFAM" id="SSF53383">
    <property type="entry name" value="PLP-dependent transferases"/>
    <property type="match status" value="1"/>
</dbReference>
<keyword evidence="9" id="KW-1185">Reference proteome</keyword>
<protein>
    <recommendedName>
        <fullName evidence="6">Aminotransferase</fullName>
        <ecNumber evidence="6">2.6.1.-</ecNumber>
    </recommendedName>
</protein>
<dbReference type="PANTHER" id="PTHR46383">
    <property type="entry name" value="ASPARTATE AMINOTRANSFERASE"/>
    <property type="match status" value="1"/>
</dbReference>
<evidence type="ECO:0000313" key="8">
    <source>
        <dbReference type="EMBL" id="KRK77099.1"/>
    </source>
</evidence>
<comment type="caution">
    <text evidence="8">The sequence shown here is derived from an EMBL/GenBank/DDBJ whole genome shotgun (WGS) entry which is preliminary data.</text>
</comment>
<dbReference type="Gene3D" id="3.90.1150.10">
    <property type="entry name" value="Aspartate Aminotransferase, domain 1"/>
    <property type="match status" value="1"/>
</dbReference>